<comment type="caution">
    <text evidence="1">The sequence shown here is derived from an EMBL/GenBank/DDBJ whole genome shotgun (WGS) entry which is preliminary data.</text>
</comment>
<protein>
    <submittedName>
        <fullName evidence="1">DUF1564 family protein</fullName>
    </submittedName>
</protein>
<reference evidence="1" key="1">
    <citation type="journal article" date="2019" name="PLoS Negl. Trop. Dis.">
        <title>Revisiting the worldwide diversity of Leptospira species in the environment.</title>
        <authorList>
            <person name="Vincent A.T."/>
            <person name="Schiettekatte O."/>
            <person name="Bourhy P."/>
            <person name="Veyrier F.J."/>
            <person name="Picardeau M."/>
        </authorList>
    </citation>
    <scope>NUCLEOTIDE SEQUENCE [LARGE SCALE GENOMIC DNA]</scope>
    <source>
        <strain evidence="1">201601113</strain>
    </source>
</reference>
<dbReference type="AlphaFoldDB" id="A0A4Z1AF70"/>
<evidence type="ECO:0000313" key="2">
    <source>
        <dbReference type="Proteomes" id="UP000297241"/>
    </source>
</evidence>
<evidence type="ECO:0000313" key="1">
    <source>
        <dbReference type="EMBL" id="TGN00257.1"/>
    </source>
</evidence>
<name>A0A4Z1AF70_9LEPT</name>
<dbReference type="EMBL" id="RQHS01000012">
    <property type="protein sequence ID" value="TGN00257.1"/>
    <property type="molecule type" value="Genomic_DNA"/>
</dbReference>
<dbReference type="RefSeq" id="WP_135756700.1">
    <property type="nucleotide sequence ID" value="NZ_RQHS01000012.1"/>
</dbReference>
<dbReference type="InterPro" id="IPR011458">
    <property type="entry name" value="DUF1564"/>
</dbReference>
<proteinExistence type="predicted"/>
<organism evidence="1 2">
    <name type="scientific">Leptospira dzoumogneensis</name>
    <dbReference type="NCBI Taxonomy" id="2484904"/>
    <lineage>
        <taxon>Bacteria</taxon>
        <taxon>Pseudomonadati</taxon>
        <taxon>Spirochaetota</taxon>
        <taxon>Spirochaetia</taxon>
        <taxon>Leptospirales</taxon>
        <taxon>Leptospiraceae</taxon>
        <taxon>Leptospira</taxon>
    </lineage>
</organism>
<keyword evidence="2" id="KW-1185">Reference proteome</keyword>
<dbReference type="Pfam" id="PF07600">
    <property type="entry name" value="DUF1564"/>
    <property type="match status" value="1"/>
</dbReference>
<gene>
    <name evidence="1" type="ORF">EHR06_09055</name>
</gene>
<accession>A0A4Z1AF70</accession>
<dbReference type="Proteomes" id="UP000297241">
    <property type="component" value="Unassembled WGS sequence"/>
</dbReference>
<sequence length="182" mass="21669">MEKIKPTFHRSFSQNITLGNIIKKKRNVSTLLIPPHLAKYVRKRGINYLLKKTLSSQRRSFHLNKRLNSESIYTKYQNIRGRSKENRYIKFNFRPRSEDWTQLRSLAISHGVSMCYLFVLLLEEYKSKGFSNSEKIIWQVKASIHANFDSKIFFRELWILEYQIAKSDFRVKRKDPPGPKIA</sequence>
<dbReference type="OrthoDB" id="332334at2"/>